<gene>
    <name evidence="2" type="primary">LOC101490161</name>
</gene>
<evidence type="ECO:0000313" key="2">
    <source>
        <dbReference type="RefSeq" id="XP_004496544.1"/>
    </source>
</evidence>
<dbReference type="SUPFAM" id="SSF51735">
    <property type="entry name" value="NAD(P)-binding Rossmann-fold domains"/>
    <property type="match status" value="1"/>
</dbReference>
<dbReference type="InterPro" id="IPR036291">
    <property type="entry name" value="NAD(P)-bd_dom_sf"/>
</dbReference>
<dbReference type="PANTHER" id="PTHR48476:SF1">
    <property type="entry name" value="SHORT-CHAIN DEHYDROGENASE TIC 32, CHLOROPLASTIC-LIKE"/>
    <property type="match status" value="1"/>
</dbReference>
<dbReference type="AlphaFoldDB" id="A0A1S2Y0G4"/>
<dbReference type="KEGG" id="cam:101490161"/>
<dbReference type="STRING" id="3827.A0A1S2Y0G4"/>
<proteinExistence type="predicted"/>
<reference evidence="2" key="2">
    <citation type="submission" date="2025-08" db="UniProtKB">
        <authorList>
            <consortium name="RefSeq"/>
        </authorList>
    </citation>
    <scope>IDENTIFICATION</scope>
    <source>
        <tissue evidence="2">Etiolated seedlings</tissue>
    </source>
</reference>
<dbReference type="eggNOG" id="KOG1208">
    <property type="taxonomic scope" value="Eukaryota"/>
</dbReference>
<organism evidence="1 2">
    <name type="scientific">Cicer arietinum</name>
    <name type="common">Chickpea</name>
    <name type="synonym">Garbanzo</name>
    <dbReference type="NCBI Taxonomy" id="3827"/>
    <lineage>
        <taxon>Eukaryota</taxon>
        <taxon>Viridiplantae</taxon>
        <taxon>Streptophyta</taxon>
        <taxon>Embryophyta</taxon>
        <taxon>Tracheophyta</taxon>
        <taxon>Spermatophyta</taxon>
        <taxon>Magnoliopsida</taxon>
        <taxon>eudicotyledons</taxon>
        <taxon>Gunneridae</taxon>
        <taxon>Pentapetalae</taxon>
        <taxon>rosids</taxon>
        <taxon>fabids</taxon>
        <taxon>Fabales</taxon>
        <taxon>Fabaceae</taxon>
        <taxon>Papilionoideae</taxon>
        <taxon>50 kb inversion clade</taxon>
        <taxon>NPAAA clade</taxon>
        <taxon>Hologalegina</taxon>
        <taxon>IRL clade</taxon>
        <taxon>Cicereae</taxon>
        <taxon>Cicer</taxon>
    </lineage>
</organism>
<name>A0A1S2Y0G4_CICAR</name>
<keyword evidence="1" id="KW-1185">Reference proteome</keyword>
<dbReference type="Gene3D" id="3.40.50.720">
    <property type="entry name" value="NAD(P)-binding Rossmann-like Domain"/>
    <property type="match status" value="1"/>
</dbReference>
<dbReference type="RefSeq" id="XP_004496544.1">
    <property type="nucleotide sequence ID" value="XM_004496487.3"/>
</dbReference>
<reference evidence="1" key="1">
    <citation type="journal article" date="2013" name="Nat. Biotechnol.">
        <title>Draft genome sequence of chickpea (Cicer arietinum) provides a resource for trait improvement.</title>
        <authorList>
            <person name="Varshney R.K."/>
            <person name="Song C."/>
            <person name="Saxena R.K."/>
            <person name="Azam S."/>
            <person name="Yu S."/>
            <person name="Sharpe A.G."/>
            <person name="Cannon S."/>
            <person name="Baek J."/>
            <person name="Rosen B.D."/>
            <person name="Tar'an B."/>
            <person name="Millan T."/>
            <person name="Zhang X."/>
            <person name="Ramsay L.D."/>
            <person name="Iwata A."/>
            <person name="Wang Y."/>
            <person name="Nelson W."/>
            <person name="Farmer A.D."/>
            <person name="Gaur P.M."/>
            <person name="Soderlund C."/>
            <person name="Penmetsa R.V."/>
            <person name="Xu C."/>
            <person name="Bharti A.K."/>
            <person name="He W."/>
            <person name="Winter P."/>
            <person name="Zhao S."/>
            <person name="Hane J.K."/>
            <person name="Carrasquilla-Garcia N."/>
            <person name="Condie J.A."/>
            <person name="Upadhyaya H.D."/>
            <person name="Luo M.C."/>
            <person name="Thudi M."/>
            <person name="Gowda C.L."/>
            <person name="Singh N.P."/>
            <person name="Lichtenzveig J."/>
            <person name="Gali K.K."/>
            <person name="Rubio J."/>
            <person name="Nadarajan N."/>
            <person name="Dolezel J."/>
            <person name="Bansal K.C."/>
            <person name="Xu X."/>
            <person name="Edwards D."/>
            <person name="Zhang G."/>
            <person name="Kahl G."/>
            <person name="Gil J."/>
            <person name="Singh K.B."/>
            <person name="Datta S.K."/>
            <person name="Jackson S.A."/>
            <person name="Wang J."/>
            <person name="Cook D.R."/>
        </authorList>
    </citation>
    <scope>NUCLEOTIDE SEQUENCE [LARGE SCALE GENOMIC DNA]</scope>
    <source>
        <strain evidence="1">cv. CDC Frontier</strain>
    </source>
</reference>
<dbReference type="Pfam" id="PF00106">
    <property type="entry name" value="adh_short"/>
    <property type="match status" value="1"/>
</dbReference>
<dbReference type="Proteomes" id="UP000087171">
    <property type="component" value="Chromosome Ca4"/>
</dbReference>
<dbReference type="InterPro" id="IPR002347">
    <property type="entry name" value="SDR_fam"/>
</dbReference>
<evidence type="ECO:0000313" key="1">
    <source>
        <dbReference type="Proteomes" id="UP000087171"/>
    </source>
</evidence>
<dbReference type="CDD" id="cd05327">
    <property type="entry name" value="retinol-DH_like_SDR_c_like"/>
    <property type="match status" value="1"/>
</dbReference>
<dbReference type="GeneID" id="101490161"/>
<dbReference type="PaxDb" id="3827-XP_004496544.1"/>
<sequence length="315" mass="34245">MWPFSKKGVSGFSWSSTAEQVTHGIDATGLTAIVTGASSGIGAETTRVLALRGVHVIMGVRNLVAAKDVKETILKDIPSAKIDVMELDLSSLESVKKFASEFISSGLPLNILINNAGIMACPFMLSKDNIELQFATNHLGHFLLTDLLLETMKKTTRESKKDGRIVIVSSDAHLFAYSEGIRFDKINDQSSYSKWRAYGQSKLANILHSNELARKLKEDGVDITANCLHPGAITTNLVRHNSTIKGIVNTVGRLVLKNVEQGAATTCYIALHPQVKGVSGEFFSDSNVAKTGSKGRDADLAKKLWNFTLNLIQEK</sequence>
<dbReference type="InterPro" id="IPR055280">
    <property type="entry name" value="TIC32"/>
</dbReference>
<accession>A0A1S2Y0G4</accession>
<protein>
    <submittedName>
        <fullName evidence="2">Short-chain dehydrogenase TIC 32, chloroplastic-like</fullName>
    </submittedName>
</protein>
<dbReference type="OrthoDB" id="191139at2759"/>
<dbReference type="PRINTS" id="PR00081">
    <property type="entry name" value="GDHRDH"/>
</dbReference>
<dbReference type="PANTHER" id="PTHR48476">
    <property type="entry name" value="SHORT-CHAIN DEHYDROGENASE TIC 32, CHLOROPLASTIC-LIKE"/>
    <property type="match status" value="1"/>
</dbReference>